<keyword evidence="1 5" id="KW-1277">Toxin-antitoxin system</keyword>
<dbReference type="GO" id="GO:0000287">
    <property type="term" value="F:magnesium ion binding"/>
    <property type="evidence" value="ECO:0007669"/>
    <property type="project" value="UniProtKB-UniRule"/>
</dbReference>
<comment type="caution">
    <text evidence="7">The sequence shown here is derived from an EMBL/GenBank/DDBJ whole genome shotgun (WGS) entry which is preliminary data.</text>
</comment>
<feature type="binding site" evidence="5">
    <location>
        <position position="99"/>
    </location>
    <ligand>
        <name>Mg(2+)</name>
        <dbReference type="ChEBI" id="CHEBI:18420"/>
    </ligand>
</feature>
<evidence type="ECO:0000313" key="7">
    <source>
        <dbReference type="EMBL" id="MBJ7599057.1"/>
    </source>
</evidence>
<evidence type="ECO:0000313" key="8">
    <source>
        <dbReference type="Proteomes" id="UP000612893"/>
    </source>
</evidence>
<keyword evidence="5" id="KW-0800">Toxin</keyword>
<feature type="binding site" evidence="5">
    <location>
        <position position="9"/>
    </location>
    <ligand>
        <name>Mg(2+)</name>
        <dbReference type="ChEBI" id="CHEBI:18420"/>
    </ligand>
</feature>
<proteinExistence type="inferred from homology"/>
<dbReference type="EMBL" id="JAEKNR010000138">
    <property type="protein sequence ID" value="MBJ7599057.1"/>
    <property type="molecule type" value="Genomic_DNA"/>
</dbReference>
<organism evidence="7 8">
    <name type="scientific">Candidatus Nephthysia bennettiae</name>
    <dbReference type="NCBI Taxonomy" id="3127016"/>
    <lineage>
        <taxon>Bacteria</taxon>
        <taxon>Bacillati</taxon>
        <taxon>Candidatus Dormiibacterota</taxon>
        <taxon>Candidatus Dormibacteria</taxon>
        <taxon>Candidatus Dormibacterales</taxon>
        <taxon>Candidatus Dormibacteraceae</taxon>
        <taxon>Candidatus Nephthysia</taxon>
    </lineage>
</organism>
<dbReference type="Pfam" id="PF01850">
    <property type="entry name" value="PIN"/>
    <property type="match status" value="1"/>
</dbReference>
<comment type="function">
    <text evidence="5">Toxic component of a toxin-antitoxin (TA) system. An RNase.</text>
</comment>
<comment type="cofactor">
    <cofactor evidence="5">
        <name>Mg(2+)</name>
        <dbReference type="ChEBI" id="CHEBI:18420"/>
    </cofactor>
</comment>
<dbReference type="RefSeq" id="WP_338202424.1">
    <property type="nucleotide sequence ID" value="NZ_JAEKNR010000138.1"/>
</dbReference>
<dbReference type="HAMAP" id="MF_00265">
    <property type="entry name" value="VapC_Nob1"/>
    <property type="match status" value="1"/>
</dbReference>
<evidence type="ECO:0000256" key="1">
    <source>
        <dbReference type="ARBA" id="ARBA00022649"/>
    </source>
</evidence>
<accession>A0A934K883</accession>
<evidence type="ECO:0000256" key="5">
    <source>
        <dbReference type="HAMAP-Rule" id="MF_00265"/>
    </source>
</evidence>
<dbReference type="GO" id="GO:0090729">
    <property type="term" value="F:toxin activity"/>
    <property type="evidence" value="ECO:0007669"/>
    <property type="project" value="UniProtKB-KW"/>
</dbReference>
<reference evidence="7" key="1">
    <citation type="submission" date="2020-10" db="EMBL/GenBank/DDBJ databases">
        <title>Ca. Dormibacterota MAGs.</title>
        <authorList>
            <person name="Montgomery K."/>
        </authorList>
    </citation>
    <scope>NUCLEOTIDE SEQUENCE [LARGE SCALE GENOMIC DNA]</scope>
    <source>
        <strain evidence="7">SC8812_S17_10</strain>
    </source>
</reference>
<evidence type="ECO:0000256" key="3">
    <source>
        <dbReference type="ARBA" id="ARBA00022723"/>
    </source>
</evidence>
<dbReference type="InterPro" id="IPR022907">
    <property type="entry name" value="VapC_family"/>
</dbReference>
<keyword evidence="3 5" id="KW-0479">Metal-binding</keyword>
<keyword evidence="4 5" id="KW-0378">Hydrolase</keyword>
<sequence>MGRPLSVLDASVLIALLDETDVARPIARAAVQQSKQDHDLLIPITAFSESIVAPYRRSRRDGQRAEAALAALGTLVEVTREVASRAAQLRATRNIKLPDALVLATAIHTAADQILTLDRRWRGLDPRVRLLEP</sequence>
<dbReference type="InterPro" id="IPR029060">
    <property type="entry name" value="PIN-like_dom_sf"/>
</dbReference>
<protein>
    <recommendedName>
        <fullName evidence="5">Ribonuclease VapC</fullName>
        <shortName evidence="5">RNase VapC</shortName>
        <ecNumber evidence="5">3.1.-.-</ecNumber>
    </recommendedName>
    <alternativeName>
        <fullName evidence="5">Toxin VapC</fullName>
    </alternativeName>
</protein>
<dbReference type="EC" id="3.1.-.-" evidence="5"/>
<gene>
    <name evidence="5" type="primary">vapC</name>
    <name evidence="7" type="ORF">JF922_13370</name>
</gene>
<dbReference type="Proteomes" id="UP000612893">
    <property type="component" value="Unassembled WGS sequence"/>
</dbReference>
<dbReference type="SUPFAM" id="SSF88723">
    <property type="entry name" value="PIN domain-like"/>
    <property type="match status" value="1"/>
</dbReference>
<dbReference type="GO" id="GO:0004540">
    <property type="term" value="F:RNA nuclease activity"/>
    <property type="evidence" value="ECO:0007669"/>
    <property type="project" value="InterPro"/>
</dbReference>
<evidence type="ECO:0000259" key="6">
    <source>
        <dbReference type="Pfam" id="PF01850"/>
    </source>
</evidence>
<dbReference type="AlphaFoldDB" id="A0A934K883"/>
<dbReference type="InterPro" id="IPR002716">
    <property type="entry name" value="PIN_dom"/>
</dbReference>
<evidence type="ECO:0000256" key="4">
    <source>
        <dbReference type="ARBA" id="ARBA00022801"/>
    </source>
</evidence>
<dbReference type="GO" id="GO:0016787">
    <property type="term" value="F:hydrolase activity"/>
    <property type="evidence" value="ECO:0007669"/>
    <property type="project" value="UniProtKB-KW"/>
</dbReference>
<evidence type="ECO:0000256" key="2">
    <source>
        <dbReference type="ARBA" id="ARBA00022722"/>
    </source>
</evidence>
<dbReference type="Gene3D" id="3.40.50.1010">
    <property type="entry name" value="5'-nuclease"/>
    <property type="match status" value="1"/>
</dbReference>
<keyword evidence="2 5" id="KW-0540">Nuclease</keyword>
<comment type="similarity">
    <text evidence="5">Belongs to the PINc/VapC protein family.</text>
</comment>
<name>A0A934K883_9BACT</name>
<keyword evidence="8" id="KW-1185">Reference proteome</keyword>
<keyword evidence="5" id="KW-0460">Magnesium</keyword>
<feature type="domain" description="PIN" evidence="6">
    <location>
        <begin position="7"/>
        <end position="122"/>
    </location>
</feature>